<dbReference type="Pfam" id="PF00497">
    <property type="entry name" value="SBP_bac_3"/>
    <property type="match status" value="1"/>
</dbReference>
<protein>
    <submittedName>
        <fullName evidence="4">Transporter substrate-binding domain-containing protein</fullName>
    </submittedName>
</protein>
<dbReference type="Proteomes" id="UP001300261">
    <property type="component" value="Unassembled WGS sequence"/>
</dbReference>
<keyword evidence="5" id="KW-1185">Reference proteome</keyword>
<comment type="caution">
    <text evidence="4">The sequence shown here is derived from an EMBL/GenBank/DDBJ whole genome shotgun (WGS) entry which is preliminary data.</text>
</comment>
<evidence type="ECO:0000256" key="1">
    <source>
        <dbReference type="SAM" id="MobiDB-lite"/>
    </source>
</evidence>
<feature type="chain" id="PRO_5045447059" evidence="2">
    <location>
        <begin position="19"/>
        <end position="192"/>
    </location>
</feature>
<reference evidence="4 5" key="1">
    <citation type="journal article" date="2016" name="Int. J. Syst. Evol. Microbiol.">
        <title>Labrenzia salina sp. nov., isolated from the rhizosphere of the halophyte Arthrocnemum macrostachyum.</title>
        <authorList>
            <person name="Camacho M."/>
            <person name="Redondo-Gomez S."/>
            <person name="Rodriguez-Llorente I."/>
            <person name="Rohde M."/>
            <person name="Sproer C."/>
            <person name="Schumann P."/>
            <person name="Klenk H.P."/>
            <person name="Montero-Calasanz M.D.C."/>
        </authorList>
    </citation>
    <scope>NUCLEOTIDE SEQUENCE [LARGE SCALE GENOMIC DNA]</scope>
    <source>
        <strain evidence="4 5">DSM 29163</strain>
    </source>
</reference>
<dbReference type="RefSeq" id="WP_265961319.1">
    <property type="nucleotide sequence ID" value="NZ_JAPEVI010000002.1"/>
</dbReference>
<accession>A0ABT3QXJ4</accession>
<feature type="region of interest" description="Disordered" evidence="1">
    <location>
        <begin position="171"/>
        <end position="192"/>
    </location>
</feature>
<organism evidence="4 5">
    <name type="scientific">Roseibium salinum</name>
    <dbReference type="NCBI Taxonomy" id="1604349"/>
    <lineage>
        <taxon>Bacteria</taxon>
        <taxon>Pseudomonadati</taxon>
        <taxon>Pseudomonadota</taxon>
        <taxon>Alphaproteobacteria</taxon>
        <taxon>Hyphomicrobiales</taxon>
        <taxon>Stappiaceae</taxon>
        <taxon>Roseibium</taxon>
    </lineage>
</organism>
<evidence type="ECO:0000259" key="3">
    <source>
        <dbReference type="Pfam" id="PF00497"/>
    </source>
</evidence>
<feature type="domain" description="Solute-binding protein family 3/N-terminal" evidence="3">
    <location>
        <begin position="45"/>
        <end position="155"/>
    </location>
</feature>
<dbReference type="SUPFAM" id="SSF53850">
    <property type="entry name" value="Periplasmic binding protein-like II"/>
    <property type="match status" value="1"/>
</dbReference>
<feature type="signal peptide" evidence="2">
    <location>
        <begin position="1"/>
        <end position="18"/>
    </location>
</feature>
<evidence type="ECO:0000256" key="2">
    <source>
        <dbReference type="SAM" id="SignalP"/>
    </source>
</evidence>
<evidence type="ECO:0000313" key="4">
    <source>
        <dbReference type="EMBL" id="MCX2721630.1"/>
    </source>
</evidence>
<dbReference type="InterPro" id="IPR001638">
    <property type="entry name" value="Solute-binding_3/MltF_N"/>
</dbReference>
<gene>
    <name evidence="4" type="ORF">ON753_04300</name>
</gene>
<feature type="compositionally biased region" description="Low complexity" evidence="1">
    <location>
        <begin position="175"/>
        <end position="185"/>
    </location>
</feature>
<keyword evidence="2" id="KW-0732">Signal</keyword>
<dbReference type="Gene3D" id="3.40.190.10">
    <property type="entry name" value="Periplasmic binding protein-like II"/>
    <property type="match status" value="1"/>
</dbReference>
<evidence type="ECO:0000313" key="5">
    <source>
        <dbReference type="Proteomes" id="UP001300261"/>
    </source>
</evidence>
<proteinExistence type="predicted"/>
<name>A0ABT3QXJ4_9HYPH</name>
<sequence length="192" mass="20423">MSLSTAVMACRAALVAGAASLLAGCADYPRDPEDTTEKARSGTARVGITENPPWTIIRDKPCGLEPALVTAFAKTLGSEVRWESGSESVLLERLENFELDIVIAGLTSKTPWKNRIGTTTPYLTADTDGNGKTEEHIMAVPPGENGWLIRLDRFLHANQRRALVLFSDSARADDPSAACPDSPGSDAGGLDP</sequence>
<dbReference type="EMBL" id="JAPEVI010000002">
    <property type="protein sequence ID" value="MCX2721630.1"/>
    <property type="molecule type" value="Genomic_DNA"/>
</dbReference>